<dbReference type="EMBL" id="ABEU02000026">
    <property type="protein sequence ID" value="PNR26689.1"/>
    <property type="molecule type" value="Genomic_DNA"/>
</dbReference>
<dbReference type="AlphaFoldDB" id="A0A2K1IBP6"/>
<evidence type="ECO:0000256" key="1">
    <source>
        <dbReference type="SAM" id="Phobius"/>
    </source>
</evidence>
<reference evidence="2 4" key="1">
    <citation type="journal article" date="2008" name="Science">
        <title>The Physcomitrella genome reveals evolutionary insights into the conquest of land by plants.</title>
        <authorList>
            <person name="Rensing S."/>
            <person name="Lang D."/>
            <person name="Zimmer A."/>
            <person name="Terry A."/>
            <person name="Salamov A."/>
            <person name="Shapiro H."/>
            <person name="Nishiyama T."/>
            <person name="Perroud P.-F."/>
            <person name="Lindquist E."/>
            <person name="Kamisugi Y."/>
            <person name="Tanahashi T."/>
            <person name="Sakakibara K."/>
            <person name="Fujita T."/>
            <person name="Oishi K."/>
            <person name="Shin-I T."/>
            <person name="Kuroki Y."/>
            <person name="Toyoda A."/>
            <person name="Suzuki Y."/>
            <person name="Hashimoto A."/>
            <person name="Yamaguchi K."/>
            <person name="Sugano A."/>
            <person name="Kohara Y."/>
            <person name="Fujiyama A."/>
            <person name="Anterola A."/>
            <person name="Aoki S."/>
            <person name="Ashton N."/>
            <person name="Barbazuk W.B."/>
            <person name="Barker E."/>
            <person name="Bennetzen J."/>
            <person name="Bezanilla M."/>
            <person name="Blankenship R."/>
            <person name="Cho S.H."/>
            <person name="Dutcher S."/>
            <person name="Estelle M."/>
            <person name="Fawcett J.A."/>
            <person name="Gundlach H."/>
            <person name="Hanada K."/>
            <person name="Heyl A."/>
            <person name="Hicks K.A."/>
            <person name="Hugh J."/>
            <person name="Lohr M."/>
            <person name="Mayer K."/>
            <person name="Melkozernov A."/>
            <person name="Murata T."/>
            <person name="Nelson D."/>
            <person name="Pils B."/>
            <person name="Prigge M."/>
            <person name="Reiss B."/>
            <person name="Renner T."/>
            <person name="Rombauts S."/>
            <person name="Rushton P."/>
            <person name="Sanderfoot A."/>
            <person name="Schween G."/>
            <person name="Shiu S.-H."/>
            <person name="Stueber K."/>
            <person name="Theodoulou F.L."/>
            <person name="Tu H."/>
            <person name="Van de Peer Y."/>
            <person name="Verrier P.J."/>
            <person name="Waters E."/>
            <person name="Wood A."/>
            <person name="Yang L."/>
            <person name="Cove D."/>
            <person name="Cuming A."/>
            <person name="Hasebe M."/>
            <person name="Lucas S."/>
            <person name="Mishler D.B."/>
            <person name="Reski R."/>
            <person name="Grigoriev I."/>
            <person name="Quatrano R.S."/>
            <person name="Boore J.L."/>
        </authorList>
    </citation>
    <scope>NUCLEOTIDE SEQUENCE [LARGE SCALE GENOMIC DNA]</scope>
    <source>
        <strain evidence="3 4">cv. Gransden 2004</strain>
    </source>
</reference>
<evidence type="ECO:0000313" key="3">
    <source>
        <dbReference type="EnsemblPlants" id="PAC:32917156.CDS.1"/>
    </source>
</evidence>
<feature type="transmembrane region" description="Helical" evidence="1">
    <location>
        <begin position="12"/>
        <end position="33"/>
    </location>
</feature>
<dbReference type="InParanoid" id="A0A2K1IBP6"/>
<organism evidence="2">
    <name type="scientific">Physcomitrium patens</name>
    <name type="common">Spreading-leaved earth moss</name>
    <name type="synonym">Physcomitrella patens</name>
    <dbReference type="NCBI Taxonomy" id="3218"/>
    <lineage>
        <taxon>Eukaryota</taxon>
        <taxon>Viridiplantae</taxon>
        <taxon>Streptophyta</taxon>
        <taxon>Embryophyta</taxon>
        <taxon>Bryophyta</taxon>
        <taxon>Bryophytina</taxon>
        <taxon>Bryopsida</taxon>
        <taxon>Funariidae</taxon>
        <taxon>Funariales</taxon>
        <taxon>Funariaceae</taxon>
        <taxon>Physcomitrium</taxon>
    </lineage>
</organism>
<proteinExistence type="predicted"/>
<keyword evidence="1" id="KW-0472">Membrane</keyword>
<reference evidence="2 4" key="2">
    <citation type="journal article" date="2018" name="Plant J.">
        <title>The Physcomitrella patens chromosome-scale assembly reveals moss genome structure and evolution.</title>
        <authorList>
            <person name="Lang D."/>
            <person name="Ullrich K.K."/>
            <person name="Murat F."/>
            <person name="Fuchs J."/>
            <person name="Jenkins J."/>
            <person name="Haas F.B."/>
            <person name="Piednoel M."/>
            <person name="Gundlach H."/>
            <person name="Van Bel M."/>
            <person name="Meyberg R."/>
            <person name="Vives C."/>
            <person name="Morata J."/>
            <person name="Symeonidi A."/>
            <person name="Hiss M."/>
            <person name="Muchero W."/>
            <person name="Kamisugi Y."/>
            <person name="Saleh O."/>
            <person name="Blanc G."/>
            <person name="Decker E.L."/>
            <person name="van Gessel N."/>
            <person name="Grimwood J."/>
            <person name="Hayes R.D."/>
            <person name="Graham S.W."/>
            <person name="Gunter L.E."/>
            <person name="McDaniel S.F."/>
            <person name="Hoernstein S.N.W."/>
            <person name="Larsson A."/>
            <person name="Li F.W."/>
            <person name="Perroud P.F."/>
            <person name="Phillips J."/>
            <person name="Ranjan P."/>
            <person name="Rokshar D.S."/>
            <person name="Rothfels C.J."/>
            <person name="Schneider L."/>
            <person name="Shu S."/>
            <person name="Stevenson D.W."/>
            <person name="Thummler F."/>
            <person name="Tillich M."/>
            <person name="Villarreal Aguilar J.C."/>
            <person name="Widiez T."/>
            <person name="Wong G.K."/>
            <person name="Wymore A."/>
            <person name="Zhang Y."/>
            <person name="Zimmer A.D."/>
            <person name="Quatrano R.S."/>
            <person name="Mayer K.F.X."/>
            <person name="Goodstein D."/>
            <person name="Casacuberta J.M."/>
            <person name="Vandepoele K."/>
            <person name="Reski R."/>
            <person name="Cuming A.C."/>
            <person name="Tuskan G.A."/>
            <person name="Maumus F."/>
            <person name="Salse J."/>
            <person name="Schmutz J."/>
            <person name="Rensing S.A."/>
        </authorList>
    </citation>
    <scope>NUCLEOTIDE SEQUENCE [LARGE SCALE GENOMIC DNA]</scope>
    <source>
        <strain evidence="3 4">cv. Gransden 2004</strain>
    </source>
</reference>
<dbReference type="Gramene" id="Pp3c26_3240V3.1">
    <property type="protein sequence ID" value="PAC:32917156.CDS.1"/>
    <property type="gene ID" value="Pp3c26_3240"/>
</dbReference>
<keyword evidence="1" id="KW-0812">Transmembrane</keyword>
<protein>
    <submittedName>
        <fullName evidence="2 3">Uncharacterized protein</fullName>
    </submittedName>
</protein>
<evidence type="ECO:0000313" key="2">
    <source>
        <dbReference type="EMBL" id="PNR26689.1"/>
    </source>
</evidence>
<gene>
    <name evidence="2" type="ORF">PHYPA_030170</name>
</gene>
<reference evidence="3" key="3">
    <citation type="submission" date="2020-12" db="UniProtKB">
        <authorList>
            <consortium name="EnsemblPlants"/>
        </authorList>
    </citation>
    <scope>IDENTIFICATION</scope>
</reference>
<dbReference type="EnsemblPlants" id="Pp3c26_3240V3.1">
    <property type="protein sequence ID" value="PAC:32917156.CDS.1"/>
    <property type="gene ID" value="Pp3c26_3240"/>
</dbReference>
<keyword evidence="1" id="KW-1133">Transmembrane helix</keyword>
<dbReference type="Proteomes" id="UP000006727">
    <property type="component" value="Chromosome 26"/>
</dbReference>
<keyword evidence="4" id="KW-1185">Reference proteome</keyword>
<evidence type="ECO:0000313" key="4">
    <source>
        <dbReference type="Proteomes" id="UP000006727"/>
    </source>
</evidence>
<accession>A0A2K1IBP6</accession>
<sequence>MWYLITYQCFVGPPLALIIASNLLGIFSINFWYKIDSILFHFAPILLHNSQTSFGFNF</sequence>
<name>A0A2K1IBP6_PHYPA</name>